<evidence type="ECO:0000313" key="2">
    <source>
        <dbReference type="Proteomes" id="UP001066276"/>
    </source>
</evidence>
<dbReference type="AlphaFoldDB" id="A0AAV7LQ05"/>
<dbReference type="Proteomes" id="UP001066276">
    <property type="component" value="Chromosome 11"/>
</dbReference>
<keyword evidence="2" id="KW-1185">Reference proteome</keyword>
<gene>
    <name evidence="1" type="ORF">NDU88_005602</name>
</gene>
<reference evidence="1" key="1">
    <citation type="journal article" date="2022" name="bioRxiv">
        <title>Sequencing and chromosome-scale assembly of the giantPleurodeles waltlgenome.</title>
        <authorList>
            <person name="Brown T."/>
            <person name="Elewa A."/>
            <person name="Iarovenko S."/>
            <person name="Subramanian E."/>
            <person name="Araus A.J."/>
            <person name="Petzold A."/>
            <person name="Susuki M."/>
            <person name="Suzuki K.-i.T."/>
            <person name="Hayashi T."/>
            <person name="Toyoda A."/>
            <person name="Oliveira C."/>
            <person name="Osipova E."/>
            <person name="Leigh N.D."/>
            <person name="Simon A."/>
            <person name="Yun M.H."/>
        </authorList>
    </citation>
    <scope>NUCLEOTIDE SEQUENCE</scope>
    <source>
        <strain evidence="1">20211129_DDA</strain>
        <tissue evidence="1">Liver</tissue>
    </source>
</reference>
<sequence>MLRQLTWTLGVGVVVDKKLVVGEGLDDGYNAIVTDFVNDLAAVIDLIVEVVEVAIDTIDGAAAVDMEAVDSQFFVDNLGSWRAGGGIRQKSRVPWSRSLRPALRPDTRGWPLEKVQRPLGAARCAYGWTLDQVPTDPGRMSTARAVESALPPVSGCPEPMLRPGEQGQGGLPPCTCCRPALGAVAGLPRWVWWVALAPGGAERERQKLI</sequence>
<comment type="caution">
    <text evidence="1">The sequence shown here is derived from an EMBL/GenBank/DDBJ whole genome shotgun (WGS) entry which is preliminary data.</text>
</comment>
<name>A0AAV7LQ05_PLEWA</name>
<dbReference type="EMBL" id="JANPWB010000015">
    <property type="protein sequence ID" value="KAJ1092492.1"/>
    <property type="molecule type" value="Genomic_DNA"/>
</dbReference>
<accession>A0AAV7LQ05</accession>
<organism evidence="1 2">
    <name type="scientific">Pleurodeles waltl</name>
    <name type="common">Iberian ribbed newt</name>
    <dbReference type="NCBI Taxonomy" id="8319"/>
    <lineage>
        <taxon>Eukaryota</taxon>
        <taxon>Metazoa</taxon>
        <taxon>Chordata</taxon>
        <taxon>Craniata</taxon>
        <taxon>Vertebrata</taxon>
        <taxon>Euteleostomi</taxon>
        <taxon>Amphibia</taxon>
        <taxon>Batrachia</taxon>
        <taxon>Caudata</taxon>
        <taxon>Salamandroidea</taxon>
        <taxon>Salamandridae</taxon>
        <taxon>Pleurodelinae</taxon>
        <taxon>Pleurodeles</taxon>
    </lineage>
</organism>
<protein>
    <submittedName>
        <fullName evidence="1">Uncharacterized protein</fullName>
    </submittedName>
</protein>
<proteinExistence type="predicted"/>
<evidence type="ECO:0000313" key="1">
    <source>
        <dbReference type="EMBL" id="KAJ1092492.1"/>
    </source>
</evidence>